<reference evidence="2 3" key="1">
    <citation type="submission" date="2017-09" db="EMBL/GenBank/DDBJ databases">
        <authorList>
            <person name="Lee N."/>
            <person name="Cho B.-K."/>
        </authorList>
    </citation>
    <scope>NUCLEOTIDE SEQUENCE [LARGE SCALE GENOMIC DNA]</scope>
    <source>
        <strain evidence="2 3">ATCC 27467</strain>
    </source>
</reference>
<gene>
    <name evidence="2" type="ORF">CP968_20185</name>
</gene>
<dbReference type="EMBL" id="CP023701">
    <property type="protein sequence ID" value="QEU80308.1"/>
    <property type="molecule type" value="Genomic_DNA"/>
</dbReference>
<sequence>MPGKSVWPPLPPVVAPPVVAPPVVVPPVVVPPVVVPPVVVPPVVVPPVEPAATSMVAPAPTSPTGAHFVVKVPIGNVTATSYAPGVRVILPALVSLSLPFMADMTMGAFFGISGFFFSPATFSSPPPPPTVITPVGRTESWGITIRSVLFEAGLTVSQTTSTSSPTLAVAGAVIFAVVSPSTGPPPPAGGTHLTLNVVSAAWAGEAARAMPAPPSSSATTAALTLRWVFTNVPSSSNGSQTVRTSAVLSPARCPG</sequence>
<protein>
    <submittedName>
        <fullName evidence="2">Uncharacterized protein</fullName>
    </submittedName>
</protein>
<dbReference type="AlphaFoldDB" id="A0A5P2UMD5"/>
<dbReference type="Proteomes" id="UP000326831">
    <property type="component" value="Chromosome"/>
</dbReference>
<name>A0A5P2UMD5_9ACTN</name>
<organism evidence="2 3">
    <name type="scientific">Streptomyces subrutilus</name>
    <dbReference type="NCBI Taxonomy" id="36818"/>
    <lineage>
        <taxon>Bacteria</taxon>
        <taxon>Bacillati</taxon>
        <taxon>Actinomycetota</taxon>
        <taxon>Actinomycetes</taxon>
        <taxon>Kitasatosporales</taxon>
        <taxon>Streptomycetaceae</taxon>
        <taxon>Streptomyces</taxon>
    </lineage>
</organism>
<feature type="compositionally biased region" description="Polar residues" evidence="1">
    <location>
        <begin position="234"/>
        <end position="247"/>
    </location>
</feature>
<evidence type="ECO:0000313" key="2">
    <source>
        <dbReference type="EMBL" id="QEU80308.1"/>
    </source>
</evidence>
<feature type="region of interest" description="Disordered" evidence="1">
    <location>
        <begin position="234"/>
        <end position="255"/>
    </location>
</feature>
<keyword evidence="3" id="KW-1185">Reference proteome</keyword>
<evidence type="ECO:0000313" key="3">
    <source>
        <dbReference type="Proteomes" id="UP000326831"/>
    </source>
</evidence>
<proteinExistence type="predicted"/>
<dbReference type="KEGG" id="ssub:CP968_20185"/>
<evidence type="ECO:0000256" key="1">
    <source>
        <dbReference type="SAM" id="MobiDB-lite"/>
    </source>
</evidence>
<accession>A0A5P2UMD5</accession>